<protein>
    <submittedName>
        <fullName evidence="1">Uncharacterized protein</fullName>
    </submittedName>
</protein>
<proteinExistence type="predicted"/>
<name>A0A9N9QYS0_9NEOP</name>
<accession>A0A9N9QYS0</accession>
<dbReference type="AlphaFoldDB" id="A0A9N9QYS0"/>
<dbReference type="OrthoDB" id="7359831at2759"/>
<keyword evidence="2" id="KW-1185">Reference proteome</keyword>
<reference evidence="1" key="1">
    <citation type="submission" date="2021-12" db="EMBL/GenBank/DDBJ databases">
        <authorList>
            <person name="King R."/>
        </authorList>
    </citation>
    <scope>NUCLEOTIDE SEQUENCE</scope>
</reference>
<evidence type="ECO:0000313" key="2">
    <source>
        <dbReference type="Proteomes" id="UP001153714"/>
    </source>
</evidence>
<sequence length="166" mass="19431">MDILKHKYNYESATPRKGCLILFISALVTQNSAVRLHKILQYLDGYKSDHRLHGFLHIGVDYAVFLKLPKPHAKYFVYELYEAKNVPEKGRYSPRLLAVSKVPVEYIKDQLTTFRDELYKAKYFNNNTVPGTRVKTIREWQIDKALNFHSDGRTFQDKPPILRSVL</sequence>
<organism evidence="1 2">
    <name type="scientific">Diatraea saccharalis</name>
    <name type="common">sugarcane borer</name>
    <dbReference type="NCBI Taxonomy" id="40085"/>
    <lineage>
        <taxon>Eukaryota</taxon>
        <taxon>Metazoa</taxon>
        <taxon>Ecdysozoa</taxon>
        <taxon>Arthropoda</taxon>
        <taxon>Hexapoda</taxon>
        <taxon>Insecta</taxon>
        <taxon>Pterygota</taxon>
        <taxon>Neoptera</taxon>
        <taxon>Endopterygota</taxon>
        <taxon>Lepidoptera</taxon>
        <taxon>Glossata</taxon>
        <taxon>Ditrysia</taxon>
        <taxon>Pyraloidea</taxon>
        <taxon>Crambidae</taxon>
        <taxon>Crambinae</taxon>
        <taxon>Diatraea</taxon>
    </lineage>
</organism>
<dbReference type="Proteomes" id="UP001153714">
    <property type="component" value="Chromosome 15"/>
</dbReference>
<dbReference type="EMBL" id="OU893346">
    <property type="protein sequence ID" value="CAG9786282.1"/>
    <property type="molecule type" value="Genomic_DNA"/>
</dbReference>
<gene>
    <name evidence="1" type="ORF">DIATSA_LOCUS4247</name>
</gene>
<reference evidence="1" key="2">
    <citation type="submission" date="2022-10" db="EMBL/GenBank/DDBJ databases">
        <authorList>
            <consortium name="ENA_rothamsted_submissions"/>
            <consortium name="culmorum"/>
            <person name="King R."/>
        </authorList>
    </citation>
    <scope>NUCLEOTIDE SEQUENCE</scope>
</reference>
<evidence type="ECO:0000313" key="1">
    <source>
        <dbReference type="EMBL" id="CAG9786282.1"/>
    </source>
</evidence>